<dbReference type="KEGG" id="mbai:MB901379_00019"/>
<dbReference type="AlphaFoldDB" id="A0A3S4BBW1"/>
<protein>
    <submittedName>
        <fullName evidence="1">Uncharacterized protein</fullName>
    </submittedName>
</protein>
<dbReference type="EMBL" id="LR130759">
    <property type="protein sequence ID" value="VDM86502.1"/>
    <property type="molecule type" value="Genomic_DNA"/>
</dbReference>
<accession>A0A3S4BBW1</accession>
<sequence length="176" mass="18752">MVSPWSSRLFCRKLVVVRAGGINIEAGTLFLAVVEPSDTAFGTPVVVSQPRLAPHQHLVGAEALHDFTERVRQELDAAAVRAVGLVETRAFYNLQYKHVYPRVTAMCAVMAACTALGVGYETLKTETIGAAVGCPAKQLKTVDLAKFAFASPPTYWTTGLAEAYAAAATVIVRNGA</sequence>
<evidence type="ECO:0000313" key="1">
    <source>
        <dbReference type="EMBL" id="VDM86502.1"/>
    </source>
</evidence>
<dbReference type="Proteomes" id="UP000269998">
    <property type="component" value="Chromosome"/>
</dbReference>
<evidence type="ECO:0000313" key="2">
    <source>
        <dbReference type="Proteomes" id="UP000269998"/>
    </source>
</evidence>
<proteinExistence type="predicted"/>
<gene>
    <name evidence="1" type="ORF">MB901379_00019</name>
</gene>
<organism evidence="1 2">
    <name type="scientific">Mycobacterium basiliense</name>
    <dbReference type="NCBI Taxonomy" id="2094119"/>
    <lineage>
        <taxon>Bacteria</taxon>
        <taxon>Bacillati</taxon>
        <taxon>Actinomycetota</taxon>
        <taxon>Actinomycetes</taxon>
        <taxon>Mycobacteriales</taxon>
        <taxon>Mycobacteriaceae</taxon>
        <taxon>Mycobacterium</taxon>
    </lineage>
</organism>
<keyword evidence="2" id="KW-1185">Reference proteome</keyword>
<reference evidence="2" key="1">
    <citation type="submission" date="2018-02" db="EMBL/GenBank/DDBJ databases">
        <authorList>
            <person name="Seth-Smith MB H."/>
            <person name="Seth-Smith H."/>
        </authorList>
    </citation>
    <scope>NUCLEOTIDE SEQUENCE [LARGE SCALE GENOMIC DNA]</scope>
</reference>
<name>A0A3S4BBW1_9MYCO</name>